<dbReference type="GO" id="GO:0055085">
    <property type="term" value="P:transmembrane transport"/>
    <property type="evidence" value="ECO:0007669"/>
    <property type="project" value="InterPro"/>
</dbReference>
<keyword evidence="3 6" id="KW-1133">Transmembrane helix</keyword>
<dbReference type="PANTHER" id="PTHR30386:SF26">
    <property type="entry name" value="TRANSPORT PROTEIN COMB"/>
    <property type="match status" value="1"/>
</dbReference>
<comment type="caution">
    <text evidence="8">The sequence shown here is derived from an EMBL/GenBank/DDBJ whole genome shotgun (WGS) entry which is preliminary data.</text>
</comment>
<dbReference type="PANTHER" id="PTHR30386">
    <property type="entry name" value="MEMBRANE FUSION SUBUNIT OF EMRAB-TOLC MULTIDRUG EFFLUX PUMP"/>
    <property type="match status" value="1"/>
</dbReference>
<feature type="transmembrane region" description="Helical" evidence="6">
    <location>
        <begin position="23"/>
        <end position="41"/>
    </location>
</feature>
<dbReference type="Pfam" id="PF25917">
    <property type="entry name" value="BSH_RND"/>
    <property type="match status" value="1"/>
</dbReference>
<feature type="coiled-coil region" evidence="5">
    <location>
        <begin position="101"/>
        <end position="128"/>
    </location>
</feature>
<dbReference type="InterPro" id="IPR058625">
    <property type="entry name" value="MdtA-like_BSH"/>
</dbReference>
<dbReference type="AlphaFoldDB" id="A0A934VB64"/>
<reference evidence="8" key="1">
    <citation type="submission" date="2021-01" db="EMBL/GenBank/DDBJ databases">
        <title>Modified the classification status of verrucomicrobia.</title>
        <authorList>
            <person name="Feng X."/>
        </authorList>
    </citation>
    <scope>NUCLEOTIDE SEQUENCE</scope>
    <source>
        <strain evidence="8">JCM 18052</strain>
    </source>
</reference>
<dbReference type="GO" id="GO:0016020">
    <property type="term" value="C:membrane"/>
    <property type="evidence" value="ECO:0007669"/>
    <property type="project" value="UniProtKB-SubCell"/>
</dbReference>
<organism evidence="8 9">
    <name type="scientific">Luteolibacter yonseiensis</name>
    <dbReference type="NCBI Taxonomy" id="1144680"/>
    <lineage>
        <taxon>Bacteria</taxon>
        <taxon>Pseudomonadati</taxon>
        <taxon>Verrucomicrobiota</taxon>
        <taxon>Verrucomicrobiia</taxon>
        <taxon>Verrucomicrobiales</taxon>
        <taxon>Verrucomicrobiaceae</taxon>
        <taxon>Luteolibacter</taxon>
    </lineage>
</organism>
<gene>
    <name evidence="8" type="ORF">JIN84_08240</name>
</gene>
<keyword evidence="5" id="KW-0175">Coiled coil</keyword>
<dbReference type="Gene3D" id="2.40.50.100">
    <property type="match status" value="1"/>
</dbReference>
<dbReference type="Gene3D" id="2.40.30.170">
    <property type="match status" value="1"/>
</dbReference>
<evidence type="ECO:0000313" key="8">
    <source>
        <dbReference type="EMBL" id="MBK1815601.1"/>
    </source>
</evidence>
<dbReference type="InterPro" id="IPR050739">
    <property type="entry name" value="MFP"/>
</dbReference>
<evidence type="ECO:0000256" key="5">
    <source>
        <dbReference type="SAM" id="Coils"/>
    </source>
</evidence>
<evidence type="ECO:0000256" key="1">
    <source>
        <dbReference type="ARBA" id="ARBA00004167"/>
    </source>
</evidence>
<comment type="subcellular location">
    <subcellularLocation>
        <location evidence="1">Membrane</location>
        <topology evidence="1">Single-pass membrane protein</topology>
    </subcellularLocation>
</comment>
<dbReference type="Gene3D" id="1.10.287.470">
    <property type="entry name" value="Helix hairpin bin"/>
    <property type="match status" value="2"/>
</dbReference>
<dbReference type="Proteomes" id="UP000600139">
    <property type="component" value="Unassembled WGS sequence"/>
</dbReference>
<keyword evidence="9" id="KW-1185">Reference proteome</keyword>
<dbReference type="RefSeq" id="WP_200350563.1">
    <property type="nucleotide sequence ID" value="NZ_BAABHZ010000008.1"/>
</dbReference>
<feature type="domain" description="Multidrug resistance protein MdtA-like barrel-sandwich hybrid" evidence="7">
    <location>
        <begin position="64"/>
        <end position="273"/>
    </location>
</feature>
<evidence type="ECO:0000256" key="4">
    <source>
        <dbReference type="ARBA" id="ARBA00023136"/>
    </source>
</evidence>
<keyword evidence="4 6" id="KW-0472">Membrane</keyword>
<dbReference type="PRINTS" id="PR01490">
    <property type="entry name" value="RTXTOXIND"/>
</dbReference>
<name>A0A934VB64_9BACT</name>
<proteinExistence type="predicted"/>
<dbReference type="SUPFAM" id="SSF111369">
    <property type="entry name" value="HlyD-like secretion proteins"/>
    <property type="match status" value="2"/>
</dbReference>
<evidence type="ECO:0000256" key="2">
    <source>
        <dbReference type="ARBA" id="ARBA00022692"/>
    </source>
</evidence>
<dbReference type="EMBL" id="JAENIK010000009">
    <property type="protein sequence ID" value="MBK1815601.1"/>
    <property type="molecule type" value="Genomic_DNA"/>
</dbReference>
<keyword evidence="2 6" id="KW-0812">Transmembrane</keyword>
<evidence type="ECO:0000256" key="6">
    <source>
        <dbReference type="SAM" id="Phobius"/>
    </source>
</evidence>
<protein>
    <submittedName>
        <fullName evidence="8">HlyD family secretion protein</fullName>
    </submittedName>
</protein>
<sequence length="374" mass="39232">MSETSITETGPQGAAVPKKKNPWTLAVAAVLLCAGLAWSFHSARLALTSEKTDDAYIEGHVHRIGAGVAGTLMEVMVDDNEEVESGQVLAKIDPLEFEIMERKAEAALQQAKAGVLQAEAKAAQARAAGTQADAAIAQARAEIQQGESREDLARTMMTRNNSLSQNNLRAISKADADQSQSDFAAAEAVVAAAKANLTSALAGKEASDAAIKAAEAAIAAARADIDVSQAAVCEAQRQQKLTSITAPTAGRVGNKNAETGSRVQVGQSLCAVVEEGYWIVGNFKETQLEKMQVGQSVDISVDALGGRHFKGRVDSFSSSTGARFALLPPDNATGNFTKVVQRVPVKITFDADSIRGSEDALRPGLSTVVRVMLN</sequence>
<evidence type="ECO:0000313" key="9">
    <source>
        <dbReference type="Proteomes" id="UP000600139"/>
    </source>
</evidence>
<accession>A0A934VB64</accession>
<evidence type="ECO:0000256" key="3">
    <source>
        <dbReference type="ARBA" id="ARBA00022989"/>
    </source>
</evidence>
<evidence type="ECO:0000259" key="7">
    <source>
        <dbReference type="Pfam" id="PF25917"/>
    </source>
</evidence>